<dbReference type="AlphaFoldDB" id="A0A2P4EVH5"/>
<dbReference type="SUPFAM" id="SSF53756">
    <property type="entry name" value="UDP-Glycosyltransferase/glycogen phosphorylase"/>
    <property type="match status" value="1"/>
</dbReference>
<dbReference type="CDD" id="cd03801">
    <property type="entry name" value="GT4_PimA-like"/>
    <property type="match status" value="1"/>
</dbReference>
<dbReference type="Pfam" id="PF13692">
    <property type="entry name" value="Glyco_trans_1_4"/>
    <property type="match status" value="1"/>
</dbReference>
<dbReference type="Gene3D" id="3.40.50.2000">
    <property type="entry name" value="Glycogen Phosphorylase B"/>
    <property type="match status" value="1"/>
</dbReference>
<dbReference type="OrthoDB" id="9815351at2"/>
<protein>
    <recommendedName>
        <fullName evidence="3">Glycosyltransferase</fullName>
    </recommendedName>
</protein>
<evidence type="ECO:0000313" key="2">
    <source>
        <dbReference type="Proteomes" id="UP000243451"/>
    </source>
</evidence>
<sequence length="362" mass="39780">MKLYLITLAAFPFYSAESIHLAMFGKAMSKLCDFELLTPMKLWRRETWSFNLKKYYGIDVSDINQRKLLQVSPAGKSFVKRAIAIAANNGGLVYARQQVVAEEALKNSVGFVWEIHALPSAAGLKLIDSGLKAGLLKKVVVISHALKNDIVDSLGLEIAESILVAPDAADDSKFSYCTKRRGKLVVGYVGSAYPGKGAEIILPLARRCPDVEFLFYGASKNDVAIKGYGAVPDNLIFKGKVPYSEIPACFDEFDIALLPNQPKVIVANGDDIGKYTSPMKLFEYMAAGKVIIASDLDIIKEVLTHRYTALLVGHNDVDAWKQSLKEVLNDSELAGLLSVNARSEFSEKYTYSARARLIINSL</sequence>
<evidence type="ECO:0000313" key="1">
    <source>
        <dbReference type="EMBL" id="POB03579.1"/>
    </source>
</evidence>
<gene>
    <name evidence="1" type="ORF">C1949_09405</name>
</gene>
<dbReference type="EMBL" id="PPSK01000007">
    <property type="protein sequence ID" value="POB03579.1"/>
    <property type="molecule type" value="Genomic_DNA"/>
</dbReference>
<organism evidence="1 2">
    <name type="scientific">Halopseudomonas oceani</name>
    <dbReference type="NCBI Taxonomy" id="1708783"/>
    <lineage>
        <taxon>Bacteria</taxon>
        <taxon>Pseudomonadati</taxon>
        <taxon>Pseudomonadota</taxon>
        <taxon>Gammaproteobacteria</taxon>
        <taxon>Pseudomonadales</taxon>
        <taxon>Pseudomonadaceae</taxon>
        <taxon>Halopseudomonas</taxon>
    </lineage>
</organism>
<reference evidence="1 2" key="1">
    <citation type="submission" date="2018-01" db="EMBL/GenBank/DDBJ databases">
        <title>Draft genome of the type strain Pseudomonas oceani DSM 100277 isolated from the deep water in Okinawa trough, northwestern Pacific Ocean.</title>
        <authorList>
            <person name="Gomila M."/>
            <person name="Mulet M."/>
            <person name="Garcia-Valdes E."/>
            <person name="Lalucat J."/>
        </authorList>
    </citation>
    <scope>NUCLEOTIDE SEQUENCE [LARGE SCALE GENOMIC DNA]</scope>
    <source>
        <strain evidence="1 2">DSM 100277</strain>
    </source>
</reference>
<accession>A0A2P4EVH5</accession>
<dbReference type="PANTHER" id="PTHR12526">
    <property type="entry name" value="GLYCOSYLTRANSFERASE"/>
    <property type="match status" value="1"/>
</dbReference>
<dbReference type="RefSeq" id="WP_104738221.1">
    <property type="nucleotide sequence ID" value="NZ_BMHR01000006.1"/>
</dbReference>
<proteinExistence type="predicted"/>
<comment type="caution">
    <text evidence="1">The sequence shown here is derived from an EMBL/GenBank/DDBJ whole genome shotgun (WGS) entry which is preliminary data.</text>
</comment>
<dbReference type="Proteomes" id="UP000243451">
    <property type="component" value="Unassembled WGS sequence"/>
</dbReference>
<evidence type="ECO:0008006" key="3">
    <source>
        <dbReference type="Google" id="ProtNLM"/>
    </source>
</evidence>
<keyword evidence="2" id="KW-1185">Reference proteome</keyword>
<name>A0A2P4EVH5_9GAMM</name>